<protein>
    <submittedName>
        <fullName evidence="3">ATPase</fullName>
    </submittedName>
</protein>
<proteinExistence type="inferred from homology"/>
<evidence type="ECO:0000256" key="1">
    <source>
        <dbReference type="ARBA" id="ARBA00006817"/>
    </source>
</evidence>
<dbReference type="RefSeq" id="WP_057847645.1">
    <property type="nucleotide sequence ID" value="NZ_LLYA01000214.1"/>
</dbReference>
<gene>
    <name evidence="3" type="ORF">CQ13_11885</name>
</gene>
<dbReference type="OrthoDB" id="9805228at2"/>
<dbReference type="AlphaFoldDB" id="A0A0R3MAT2"/>
<dbReference type="EMBL" id="LLYA01000214">
    <property type="protein sequence ID" value="KRR16907.1"/>
    <property type="molecule type" value="Genomic_DNA"/>
</dbReference>
<dbReference type="SUPFAM" id="SSF55961">
    <property type="entry name" value="Bet v1-like"/>
    <property type="match status" value="1"/>
</dbReference>
<evidence type="ECO:0000313" key="3">
    <source>
        <dbReference type="EMBL" id="KRR16907.1"/>
    </source>
</evidence>
<comment type="similarity">
    <text evidence="1">Belongs to the AHA1 family.</text>
</comment>
<reference evidence="3 4" key="1">
    <citation type="submission" date="2014-03" db="EMBL/GenBank/DDBJ databases">
        <title>Bradyrhizobium valentinum sp. nov., isolated from effective nodules of Lupinus mariae-josephae, a lupine endemic of basic-lime soils in Eastern Spain.</title>
        <authorList>
            <person name="Duran D."/>
            <person name="Rey L."/>
            <person name="Navarro A."/>
            <person name="Busquets A."/>
            <person name="Imperial J."/>
            <person name="Ruiz-Argueso T."/>
        </authorList>
    </citation>
    <scope>NUCLEOTIDE SEQUENCE [LARGE SCALE GENOMIC DNA]</scope>
    <source>
        <strain evidence="3 4">Ro19</strain>
    </source>
</reference>
<sequence>MDDRQENGSVLVDGRTTVKRISEREMAVTRIFDAPVRIVFEAWTNPELFMRWWAPKSMGVPLRSCEMDVRTGGTYRLEFGKDAENTWAFFGKYIEVVPPARLVWTNEESENGAISTVTFVEDGGKTLLTFSEVYPTKEALDESLGGLDGTPEQFEQLDELLATLGAGRA</sequence>
<organism evidence="3 4">
    <name type="scientific">Bradyrhizobium retamae</name>
    <dbReference type="NCBI Taxonomy" id="1300035"/>
    <lineage>
        <taxon>Bacteria</taxon>
        <taxon>Pseudomonadati</taxon>
        <taxon>Pseudomonadota</taxon>
        <taxon>Alphaproteobacteria</taxon>
        <taxon>Hyphomicrobiales</taxon>
        <taxon>Nitrobacteraceae</taxon>
        <taxon>Bradyrhizobium</taxon>
    </lineage>
</organism>
<dbReference type="CDD" id="cd07826">
    <property type="entry name" value="SRPBCC_CalC_Aha1-like_9"/>
    <property type="match status" value="1"/>
</dbReference>
<name>A0A0R3MAT2_9BRAD</name>
<dbReference type="Proteomes" id="UP000052023">
    <property type="component" value="Unassembled WGS sequence"/>
</dbReference>
<dbReference type="InterPro" id="IPR013538">
    <property type="entry name" value="ASHA1/2-like_C"/>
</dbReference>
<dbReference type="InterPro" id="IPR023393">
    <property type="entry name" value="START-like_dom_sf"/>
</dbReference>
<accession>A0A0R3MAT2</accession>
<evidence type="ECO:0000313" key="4">
    <source>
        <dbReference type="Proteomes" id="UP000052023"/>
    </source>
</evidence>
<dbReference type="Pfam" id="PF08327">
    <property type="entry name" value="AHSA1"/>
    <property type="match status" value="1"/>
</dbReference>
<comment type="caution">
    <text evidence="3">The sequence shown here is derived from an EMBL/GenBank/DDBJ whole genome shotgun (WGS) entry which is preliminary data.</text>
</comment>
<keyword evidence="4" id="KW-1185">Reference proteome</keyword>
<evidence type="ECO:0000259" key="2">
    <source>
        <dbReference type="Pfam" id="PF08327"/>
    </source>
</evidence>
<dbReference type="Gene3D" id="3.30.530.20">
    <property type="match status" value="1"/>
</dbReference>
<feature type="domain" description="Activator of Hsp90 ATPase homologue 1/2-like C-terminal" evidence="2">
    <location>
        <begin position="33"/>
        <end position="161"/>
    </location>
</feature>